<feature type="transmembrane region" description="Helical" evidence="7">
    <location>
        <begin position="131"/>
        <end position="148"/>
    </location>
</feature>
<feature type="transmembrane region" description="Helical" evidence="7">
    <location>
        <begin position="261"/>
        <end position="284"/>
    </location>
</feature>
<dbReference type="PANTHER" id="PTHR33885:SF3">
    <property type="entry name" value="PHAGE SHOCK PROTEIN C"/>
    <property type="match status" value="1"/>
</dbReference>
<dbReference type="Proteomes" id="UP000317893">
    <property type="component" value="Unassembled WGS sequence"/>
</dbReference>
<proteinExistence type="predicted"/>
<feature type="domain" description="Phage shock protein PspC N-terminal" evidence="8">
    <location>
        <begin position="43"/>
        <end position="94"/>
    </location>
</feature>
<feature type="transmembrane region" description="Helical" evidence="7">
    <location>
        <begin position="104"/>
        <end position="125"/>
    </location>
</feature>
<evidence type="ECO:0000313" key="10">
    <source>
        <dbReference type="Proteomes" id="UP000317893"/>
    </source>
</evidence>
<evidence type="ECO:0000256" key="5">
    <source>
        <dbReference type="ARBA" id="ARBA00023136"/>
    </source>
</evidence>
<feature type="transmembrane region" description="Helical" evidence="7">
    <location>
        <begin position="296"/>
        <end position="317"/>
    </location>
</feature>
<feature type="transmembrane region" description="Helical" evidence="7">
    <location>
        <begin position="69"/>
        <end position="92"/>
    </location>
</feature>
<evidence type="ECO:0000256" key="4">
    <source>
        <dbReference type="ARBA" id="ARBA00022989"/>
    </source>
</evidence>
<evidence type="ECO:0000256" key="3">
    <source>
        <dbReference type="ARBA" id="ARBA00022692"/>
    </source>
</evidence>
<dbReference type="RefSeq" id="WP_170185664.1">
    <property type="nucleotide sequence ID" value="NZ_BAAAPR010000014.1"/>
</dbReference>
<feature type="region of interest" description="Disordered" evidence="6">
    <location>
        <begin position="1"/>
        <end position="26"/>
    </location>
</feature>
<evidence type="ECO:0000256" key="2">
    <source>
        <dbReference type="ARBA" id="ARBA00022475"/>
    </source>
</evidence>
<evidence type="ECO:0000256" key="1">
    <source>
        <dbReference type="ARBA" id="ARBA00004162"/>
    </source>
</evidence>
<dbReference type="Pfam" id="PF04024">
    <property type="entry name" value="PspC"/>
    <property type="match status" value="1"/>
</dbReference>
<name>A0A542E1Z3_9MICO</name>
<organism evidence="9 10">
    <name type="scientific">Lapillicoccus jejuensis</name>
    <dbReference type="NCBI Taxonomy" id="402171"/>
    <lineage>
        <taxon>Bacteria</taxon>
        <taxon>Bacillati</taxon>
        <taxon>Actinomycetota</taxon>
        <taxon>Actinomycetes</taxon>
        <taxon>Micrococcales</taxon>
        <taxon>Intrasporangiaceae</taxon>
        <taxon>Lapillicoccus</taxon>
    </lineage>
</organism>
<feature type="compositionally biased region" description="Pro residues" evidence="6">
    <location>
        <begin position="1"/>
        <end position="18"/>
    </location>
</feature>
<evidence type="ECO:0000256" key="7">
    <source>
        <dbReference type="SAM" id="Phobius"/>
    </source>
</evidence>
<dbReference type="AlphaFoldDB" id="A0A542E1Z3"/>
<evidence type="ECO:0000256" key="6">
    <source>
        <dbReference type="SAM" id="MobiDB-lite"/>
    </source>
</evidence>
<sequence>MTTTPPTPPSGTPGPAGPGGPGGAGGSTVGDRLWAWLRRLGIQRRRGWVAGVCGGIAERFGVDPLLVRAGFAILLVVGGFGFPLYLVGWLLLPDKDGDIAAEEAVKRGHKGAIVLLVVTVLSVLSSLSGRWWVWLVLVPAALVGGWVLHARRSGKSGEEIGREASELATRIGDDVSRWAGSLGSRRGADPASGGTPATPYGDPTSPTATPAYGAPVGAPQTVTPYGAPYGAPYGMGPGRTGVPAAAVAPTRVVQRRRRRGGLLALLLAIGLAAVGWAVGLQVAQLPAAAGTPTPELVAAACALGGVGLALVVIGLVGRRAGFTGFLATVATVGVVVMTLSPVPTFWRDGMGDRMLVAGSMTSPSARWGVGDTTLDLTGATDGQTYNVQQAAGQVTVLVPSGTSANVRTALKAGDLKIGDQQVEHDGAGLTDDRTFGSGSTSVSVVVDLGVGDVVVKEKP</sequence>
<feature type="region of interest" description="Disordered" evidence="6">
    <location>
        <begin position="182"/>
        <end position="215"/>
    </location>
</feature>
<dbReference type="InterPro" id="IPR007168">
    <property type="entry name" value="Phageshock_PspC_N"/>
</dbReference>
<protein>
    <submittedName>
        <fullName evidence="9">Phage shock protein C (PspC) family protein</fullName>
    </submittedName>
</protein>
<evidence type="ECO:0000313" key="9">
    <source>
        <dbReference type="EMBL" id="TQJ09357.1"/>
    </source>
</evidence>
<evidence type="ECO:0000259" key="8">
    <source>
        <dbReference type="Pfam" id="PF04024"/>
    </source>
</evidence>
<keyword evidence="3 7" id="KW-0812">Transmembrane</keyword>
<dbReference type="EMBL" id="VFMN01000001">
    <property type="protein sequence ID" value="TQJ09357.1"/>
    <property type="molecule type" value="Genomic_DNA"/>
</dbReference>
<feature type="transmembrane region" description="Helical" evidence="7">
    <location>
        <begin position="324"/>
        <end position="346"/>
    </location>
</feature>
<gene>
    <name evidence="9" type="ORF">FB458_2468</name>
</gene>
<keyword evidence="2" id="KW-1003">Cell membrane</keyword>
<keyword evidence="10" id="KW-1185">Reference proteome</keyword>
<dbReference type="PANTHER" id="PTHR33885">
    <property type="entry name" value="PHAGE SHOCK PROTEIN C"/>
    <property type="match status" value="1"/>
</dbReference>
<comment type="subcellular location">
    <subcellularLocation>
        <location evidence="1">Cell membrane</location>
        <topology evidence="1">Single-pass membrane protein</topology>
    </subcellularLocation>
</comment>
<dbReference type="InterPro" id="IPR052027">
    <property type="entry name" value="PspC"/>
</dbReference>
<accession>A0A542E1Z3</accession>
<keyword evidence="5 7" id="KW-0472">Membrane</keyword>
<keyword evidence="4 7" id="KW-1133">Transmembrane helix</keyword>
<reference evidence="9 10" key="1">
    <citation type="submission" date="2019-06" db="EMBL/GenBank/DDBJ databases">
        <title>Sequencing the genomes of 1000 actinobacteria strains.</title>
        <authorList>
            <person name="Klenk H.-P."/>
        </authorList>
    </citation>
    <scope>NUCLEOTIDE SEQUENCE [LARGE SCALE GENOMIC DNA]</scope>
    <source>
        <strain evidence="9 10">DSM 18607</strain>
    </source>
</reference>
<comment type="caution">
    <text evidence="9">The sequence shown here is derived from an EMBL/GenBank/DDBJ whole genome shotgun (WGS) entry which is preliminary data.</text>
</comment>
<dbReference type="GO" id="GO:0005886">
    <property type="term" value="C:plasma membrane"/>
    <property type="evidence" value="ECO:0007669"/>
    <property type="project" value="UniProtKB-SubCell"/>
</dbReference>